<dbReference type="EnsemblMetazoa" id="Aqu2.1.32329_001">
    <property type="protein sequence ID" value="Aqu2.1.32329_001"/>
    <property type="gene ID" value="Aqu2.1.32329"/>
</dbReference>
<protein>
    <submittedName>
        <fullName evidence="2">Uncharacterized protein</fullName>
    </submittedName>
</protein>
<dbReference type="InParanoid" id="A0A1X7UXT2"/>
<sequence length="68" mass="7794">IERNRNGSLRRQKAPGSEIQTPSPGKCKEKRVATFLSIHNRLLMRGSRVVIPKKLQRDVLDQLHLGHQ</sequence>
<accession>A0A1X7UXT2</accession>
<name>A0A1X7UXT2_AMPQE</name>
<evidence type="ECO:0000256" key="1">
    <source>
        <dbReference type="SAM" id="MobiDB-lite"/>
    </source>
</evidence>
<feature type="region of interest" description="Disordered" evidence="1">
    <location>
        <begin position="1"/>
        <end position="27"/>
    </location>
</feature>
<reference evidence="2" key="1">
    <citation type="submission" date="2017-05" db="UniProtKB">
        <authorList>
            <consortium name="EnsemblMetazoa"/>
        </authorList>
    </citation>
    <scope>IDENTIFICATION</scope>
</reference>
<organism evidence="2">
    <name type="scientific">Amphimedon queenslandica</name>
    <name type="common">Sponge</name>
    <dbReference type="NCBI Taxonomy" id="400682"/>
    <lineage>
        <taxon>Eukaryota</taxon>
        <taxon>Metazoa</taxon>
        <taxon>Porifera</taxon>
        <taxon>Demospongiae</taxon>
        <taxon>Heteroscleromorpha</taxon>
        <taxon>Haplosclerida</taxon>
        <taxon>Niphatidae</taxon>
        <taxon>Amphimedon</taxon>
    </lineage>
</organism>
<evidence type="ECO:0000313" key="2">
    <source>
        <dbReference type="EnsemblMetazoa" id="Aqu2.1.32329_001"/>
    </source>
</evidence>
<dbReference type="AlphaFoldDB" id="A0A1X7UXT2"/>
<proteinExistence type="predicted"/>